<sequence length="146" mass="16448">MLGLRVVRRATPSTVVRNRIEDESKSNGVPLSLSFKKPSWVVRTESNVRKLARKKPEPPCIVCHGTGRVDCYNCSGKGRTNKTHLTMLPRGEWPKWCKTCSGGGLIYCSRCLGTGEYRYPMGFHFVKKSDSDSDGIKQHHNRRGQP</sequence>
<keyword evidence="2" id="KW-1185">Reference proteome</keyword>
<name>A0A067H056_CITSI</name>
<dbReference type="EMBL" id="KK784873">
    <property type="protein sequence ID" value="KDO85373.1"/>
    <property type="molecule type" value="Genomic_DNA"/>
</dbReference>
<dbReference type="InterPro" id="IPR036410">
    <property type="entry name" value="HSP_DnaJ_Cys-rich_dom_sf"/>
</dbReference>
<reference evidence="1 2" key="1">
    <citation type="submission" date="2014-04" db="EMBL/GenBank/DDBJ databases">
        <authorList>
            <consortium name="International Citrus Genome Consortium"/>
            <person name="Gmitter F."/>
            <person name="Chen C."/>
            <person name="Farmerie W."/>
            <person name="Harkins T."/>
            <person name="Desany B."/>
            <person name="Mohiuddin M."/>
            <person name="Kodira C."/>
            <person name="Borodovsky M."/>
            <person name="Lomsadze A."/>
            <person name="Burns P."/>
            <person name="Jenkins J."/>
            <person name="Prochnik S."/>
            <person name="Shu S."/>
            <person name="Chapman J."/>
            <person name="Pitluck S."/>
            <person name="Schmutz J."/>
            <person name="Rokhsar D."/>
        </authorList>
    </citation>
    <scope>NUCLEOTIDE SEQUENCE</scope>
</reference>
<gene>
    <name evidence="1" type="ORF">CISIN_1g032147mg</name>
</gene>
<organism evidence="1 2">
    <name type="scientific">Citrus sinensis</name>
    <name type="common">Sweet orange</name>
    <name type="synonym">Citrus aurantium var. sinensis</name>
    <dbReference type="NCBI Taxonomy" id="2711"/>
    <lineage>
        <taxon>Eukaryota</taxon>
        <taxon>Viridiplantae</taxon>
        <taxon>Streptophyta</taxon>
        <taxon>Embryophyta</taxon>
        <taxon>Tracheophyta</taxon>
        <taxon>Spermatophyta</taxon>
        <taxon>Magnoliopsida</taxon>
        <taxon>eudicotyledons</taxon>
        <taxon>Gunneridae</taxon>
        <taxon>Pentapetalae</taxon>
        <taxon>rosids</taxon>
        <taxon>malvids</taxon>
        <taxon>Sapindales</taxon>
        <taxon>Rutaceae</taxon>
        <taxon>Aurantioideae</taxon>
        <taxon>Citrus</taxon>
    </lineage>
</organism>
<evidence type="ECO:0000313" key="2">
    <source>
        <dbReference type="Proteomes" id="UP000027120"/>
    </source>
</evidence>
<protein>
    <recommendedName>
        <fullName evidence="3">CR-type domain-containing protein</fullName>
    </recommendedName>
</protein>
<dbReference type="PANTHER" id="PTHR15852">
    <property type="entry name" value="PLASTID TRANSCRIPTIONALLY ACTIVE PROTEIN"/>
    <property type="match status" value="1"/>
</dbReference>
<accession>A0A067H056</accession>
<dbReference type="OrthoDB" id="3355217at2759"/>
<dbReference type="KEGG" id="cit:102607268"/>
<dbReference type="SUPFAM" id="SSF57938">
    <property type="entry name" value="DnaJ/Hsp40 cysteine-rich domain"/>
    <property type="match status" value="1"/>
</dbReference>
<proteinExistence type="predicted"/>
<evidence type="ECO:0008006" key="3">
    <source>
        <dbReference type="Google" id="ProtNLM"/>
    </source>
</evidence>
<dbReference type="PANTHER" id="PTHR15852:SF54">
    <property type="entry name" value="PROTEIN SSUH2 HOMOLOG"/>
    <property type="match status" value="1"/>
</dbReference>
<evidence type="ECO:0000313" key="1">
    <source>
        <dbReference type="EMBL" id="KDO85373.1"/>
    </source>
</evidence>
<dbReference type="PaxDb" id="2711-XP_006464348.1"/>
<dbReference type="AlphaFoldDB" id="A0A067H056"/>
<dbReference type="Proteomes" id="UP000027120">
    <property type="component" value="Unassembled WGS sequence"/>
</dbReference>
<dbReference type="eggNOG" id="ENOG502S2XS">
    <property type="taxonomic scope" value="Eukaryota"/>
</dbReference>